<feature type="transmembrane region" description="Helical" evidence="7">
    <location>
        <begin position="50"/>
        <end position="71"/>
    </location>
</feature>
<dbReference type="GO" id="GO:0016020">
    <property type="term" value="C:membrane"/>
    <property type="evidence" value="ECO:0007669"/>
    <property type="project" value="UniProtKB-SubCell"/>
</dbReference>
<evidence type="ECO:0000256" key="7">
    <source>
        <dbReference type="SAM" id="Phobius"/>
    </source>
</evidence>
<evidence type="ECO:0000256" key="5">
    <source>
        <dbReference type="ARBA" id="ARBA00022989"/>
    </source>
</evidence>
<feature type="transmembrane region" description="Helical" evidence="7">
    <location>
        <begin position="83"/>
        <end position="104"/>
    </location>
</feature>
<evidence type="ECO:0000313" key="9">
    <source>
        <dbReference type="Proteomes" id="UP001195483"/>
    </source>
</evidence>
<evidence type="ECO:0000256" key="3">
    <source>
        <dbReference type="ARBA" id="ARBA00022692"/>
    </source>
</evidence>
<evidence type="ECO:0000256" key="1">
    <source>
        <dbReference type="ARBA" id="ARBA00004141"/>
    </source>
</evidence>
<protein>
    <recommendedName>
        <fullName evidence="2">Transmembrane protein 107</fullName>
    </recommendedName>
</protein>
<evidence type="ECO:0000256" key="6">
    <source>
        <dbReference type="ARBA" id="ARBA00023136"/>
    </source>
</evidence>
<evidence type="ECO:0000313" key="8">
    <source>
        <dbReference type="EMBL" id="KAK3587332.1"/>
    </source>
</evidence>
<sequence>MKVTGLVPARFLTMVAHIVILIFILWSRDSNVKQCLPATYTQSQYSEKDLQLIIGLSVGLGLFLFELIGFFGGITMFAPFQSLLSISAHCGACVALAYFVWHGWPCERYWYIFGLCSGFPAVTEIITIIMVLCCGRAI</sequence>
<keyword evidence="4" id="KW-0970">Cilium biogenesis/degradation</keyword>
<dbReference type="Proteomes" id="UP001195483">
    <property type="component" value="Unassembled WGS sequence"/>
</dbReference>
<gene>
    <name evidence="8" type="ORF">CHS0354_011313</name>
</gene>
<comment type="caution">
    <text evidence="8">The sequence shown here is derived from an EMBL/GenBank/DDBJ whole genome shotgun (WGS) entry which is preliminary data.</text>
</comment>
<keyword evidence="3 7" id="KW-0812">Transmembrane</keyword>
<dbReference type="GO" id="GO:1905515">
    <property type="term" value="P:non-motile cilium assembly"/>
    <property type="evidence" value="ECO:0007669"/>
    <property type="project" value="TreeGrafter"/>
</dbReference>
<dbReference type="EMBL" id="JAEAOA010000698">
    <property type="protein sequence ID" value="KAK3587332.1"/>
    <property type="molecule type" value="Genomic_DNA"/>
</dbReference>
<dbReference type="PANTHER" id="PTHR34341">
    <property type="entry name" value="TRANSMEMBRANE PROTEIN 107"/>
    <property type="match status" value="1"/>
</dbReference>
<keyword evidence="5 7" id="KW-1133">Transmembrane helix</keyword>
<accession>A0AAE0S8E4</accession>
<reference evidence="8" key="1">
    <citation type="journal article" date="2021" name="Genome Biol. Evol.">
        <title>A High-Quality Reference Genome for a Parasitic Bivalve with Doubly Uniparental Inheritance (Bivalvia: Unionida).</title>
        <authorList>
            <person name="Smith C.H."/>
        </authorList>
    </citation>
    <scope>NUCLEOTIDE SEQUENCE</scope>
    <source>
        <strain evidence="8">CHS0354</strain>
    </source>
</reference>
<dbReference type="InterPro" id="IPR029248">
    <property type="entry name" value="TMEM107"/>
</dbReference>
<comment type="subcellular location">
    <subcellularLocation>
        <location evidence="1">Membrane</location>
        <topology evidence="1">Multi-pass membrane protein</topology>
    </subcellularLocation>
</comment>
<dbReference type="Pfam" id="PF14995">
    <property type="entry name" value="TMEM107"/>
    <property type="match status" value="1"/>
</dbReference>
<feature type="transmembrane region" description="Helical" evidence="7">
    <location>
        <begin position="7"/>
        <end position="26"/>
    </location>
</feature>
<keyword evidence="6 7" id="KW-0472">Membrane</keyword>
<dbReference type="AlphaFoldDB" id="A0AAE0S8E4"/>
<evidence type="ECO:0000256" key="4">
    <source>
        <dbReference type="ARBA" id="ARBA00022794"/>
    </source>
</evidence>
<dbReference type="PANTHER" id="PTHR34341:SF1">
    <property type="entry name" value="TRANSMEMBRANE PROTEIN 107"/>
    <property type="match status" value="1"/>
</dbReference>
<keyword evidence="9" id="KW-1185">Reference proteome</keyword>
<dbReference type="GO" id="GO:1904491">
    <property type="term" value="P:protein localization to ciliary transition zone"/>
    <property type="evidence" value="ECO:0007669"/>
    <property type="project" value="TreeGrafter"/>
</dbReference>
<dbReference type="GO" id="GO:0036038">
    <property type="term" value="C:MKS complex"/>
    <property type="evidence" value="ECO:0007669"/>
    <property type="project" value="TreeGrafter"/>
</dbReference>
<name>A0AAE0S8E4_9BIVA</name>
<feature type="transmembrane region" description="Helical" evidence="7">
    <location>
        <begin position="110"/>
        <end position="134"/>
    </location>
</feature>
<reference evidence="8" key="2">
    <citation type="journal article" date="2021" name="Genome Biol. Evol.">
        <title>Developing a high-quality reference genome for a parasitic bivalve with doubly uniparental inheritance (Bivalvia: Unionida).</title>
        <authorList>
            <person name="Smith C.H."/>
        </authorList>
    </citation>
    <scope>NUCLEOTIDE SEQUENCE</scope>
    <source>
        <strain evidence="8">CHS0354</strain>
        <tissue evidence="8">Mantle</tissue>
    </source>
</reference>
<organism evidence="8 9">
    <name type="scientific">Potamilus streckersoni</name>
    <dbReference type="NCBI Taxonomy" id="2493646"/>
    <lineage>
        <taxon>Eukaryota</taxon>
        <taxon>Metazoa</taxon>
        <taxon>Spiralia</taxon>
        <taxon>Lophotrochozoa</taxon>
        <taxon>Mollusca</taxon>
        <taxon>Bivalvia</taxon>
        <taxon>Autobranchia</taxon>
        <taxon>Heteroconchia</taxon>
        <taxon>Palaeoheterodonta</taxon>
        <taxon>Unionida</taxon>
        <taxon>Unionoidea</taxon>
        <taxon>Unionidae</taxon>
        <taxon>Ambleminae</taxon>
        <taxon>Lampsilini</taxon>
        <taxon>Potamilus</taxon>
    </lineage>
</organism>
<proteinExistence type="predicted"/>
<reference evidence="8" key="3">
    <citation type="submission" date="2023-05" db="EMBL/GenBank/DDBJ databases">
        <authorList>
            <person name="Smith C.H."/>
        </authorList>
    </citation>
    <scope>NUCLEOTIDE SEQUENCE</scope>
    <source>
        <strain evidence="8">CHS0354</strain>
        <tissue evidence="8">Mantle</tissue>
    </source>
</reference>
<evidence type="ECO:0000256" key="2">
    <source>
        <dbReference type="ARBA" id="ARBA00015652"/>
    </source>
</evidence>